<proteinExistence type="predicted"/>
<feature type="compositionally biased region" description="Polar residues" evidence="1">
    <location>
        <begin position="647"/>
        <end position="666"/>
    </location>
</feature>
<feature type="compositionally biased region" description="Low complexity" evidence="1">
    <location>
        <begin position="605"/>
        <end position="614"/>
    </location>
</feature>
<dbReference type="EMBL" id="JAPFRF010000001">
    <property type="protein sequence ID" value="KAJ7345342.1"/>
    <property type="molecule type" value="Genomic_DNA"/>
</dbReference>
<feature type="compositionally biased region" description="Polar residues" evidence="1">
    <location>
        <begin position="69"/>
        <end position="80"/>
    </location>
</feature>
<feature type="region of interest" description="Disordered" evidence="1">
    <location>
        <begin position="538"/>
        <end position="674"/>
    </location>
</feature>
<keyword evidence="3" id="KW-1185">Reference proteome</keyword>
<feature type="compositionally biased region" description="Polar residues" evidence="1">
    <location>
        <begin position="87"/>
        <end position="105"/>
    </location>
</feature>
<feature type="region of interest" description="Disordered" evidence="1">
    <location>
        <begin position="1"/>
        <end position="153"/>
    </location>
</feature>
<feature type="compositionally biased region" description="Basic and acidic residues" evidence="1">
    <location>
        <begin position="190"/>
        <end position="208"/>
    </location>
</feature>
<sequence length="879" mass="95487">MDDDPEPALFLGSREMSEQQVLSPGGSQKGTLENNDDSSIHQESGDNGPFMEQDASKKPLLGKEAPEQTLLTESPTSIFQSKELRDQSQPSDVSGGTKGSITSLRKTTRRSLPRLPVEDPRWAGQQPAGQPIPPLSQKSSRTLSINETEARDVTWVSKRTGKIMKCRSQQTSLIWERKALSDILQTSGEESEKSKGEESDVANTKEDVTSSGEATAPEEMAGPELPRGKPQWDEKTSKRGSHPQESRRISQLSGNEPILLIQKGLEAEEDLPWISQRTGKEMKNKAQQTSVIWELKTLSEILRSSSQESFCNMETDNTETEDSGDTELERRAGQESRHSIQLPITGQTSHGSTKQLDTTPSWSEIQPGEEQSTESHQKRPTHKADQAQQTDSSESLRRELLDYSQQTEDLGRGGTIDQQGPLSASQETDGKRSRIGSQELKRQESQGIDLVPPEHSQVSLGPGLKMGAGMESEVTDGPQKEPPEFTQEPPLTQKVQERPDSGPVPEDTWVSRRTGKVVRNQIQQTDKSWLQYCAAKMRKVKQSRSQQTDQSFLQRYSAMKAGSREALAESDGPAPDGETDGLCSASDDGSTDAFPLSDAEFSPVASGCGAAAAGRAEEGEPTACREEERGERQQPEDDAMGGRPAGSNVQSPGESESKSTVGSTSLYVEGEDVAQQTYSVISLEDGIWMNRRTGKILVSHTQQTSQVVLPNTPSATGKVGYEAAAAAAAAEAFGERMMDGASADEEPPELEETQPETDSPAQSPGRASQVADDAENILSVRLSEAMLLSVSYPDVEDETGVLYTPIKEGSWVNVKTGKLLASQKQQTERSSDPFLEAAKALSWEASGHSSEEDLSRAPMQQSGGEGMDDDPIGKIQEPL</sequence>
<organism evidence="2 3">
    <name type="scientific">Phrynocephalus forsythii</name>
    <dbReference type="NCBI Taxonomy" id="171643"/>
    <lineage>
        <taxon>Eukaryota</taxon>
        <taxon>Metazoa</taxon>
        <taxon>Chordata</taxon>
        <taxon>Craniata</taxon>
        <taxon>Vertebrata</taxon>
        <taxon>Euteleostomi</taxon>
        <taxon>Lepidosauria</taxon>
        <taxon>Squamata</taxon>
        <taxon>Bifurcata</taxon>
        <taxon>Unidentata</taxon>
        <taxon>Episquamata</taxon>
        <taxon>Toxicofera</taxon>
        <taxon>Iguania</taxon>
        <taxon>Acrodonta</taxon>
        <taxon>Agamidae</taxon>
        <taxon>Agaminae</taxon>
        <taxon>Phrynocephalus</taxon>
    </lineage>
</organism>
<name>A0A9Q0Y809_9SAUR</name>
<feature type="compositionally biased region" description="Basic and acidic residues" evidence="1">
    <location>
        <begin position="327"/>
        <end position="338"/>
    </location>
</feature>
<evidence type="ECO:0000313" key="2">
    <source>
        <dbReference type="EMBL" id="KAJ7345342.1"/>
    </source>
</evidence>
<feature type="compositionally biased region" description="Acidic residues" evidence="1">
    <location>
        <begin position="316"/>
        <end position="326"/>
    </location>
</feature>
<feature type="compositionally biased region" description="Polar residues" evidence="1">
    <location>
        <begin position="416"/>
        <end position="427"/>
    </location>
</feature>
<feature type="compositionally biased region" description="Polar residues" evidence="1">
    <location>
        <begin position="305"/>
        <end position="315"/>
    </location>
</feature>
<feature type="region of interest" description="Disordered" evidence="1">
    <location>
        <begin position="737"/>
        <end position="774"/>
    </location>
</feature>
<dbReference type="Proteomes" id="UP001142489">
    <property type="component" value="Unassembled WGS sequence"/>
</dbReference>
<reference evidence="2" key="1">
    <citation type="journal article" date="2023" name="DNA Res.">
        <title>Chromosome-level genome assembly of Phrynocephalus forsythii using third-generation DNA sequencing and Hi-C analysis.</title>
        <authorList>
            <person name="Qi Y."/>
            <person name="Zhao W."/>
            <person name="Zhao Y."/>
            <person name="Niu C."/>
            <person name="Cao S."/>
            <person name="Zhang Y."/>
        </authorList>
    </citation>
    <scope>NUCLEOTIDE SEQUENCE</scope>
    <source>
        <tissue evidence="2">Muscle</tissue>
    </source>
</reference>
<gene>
    <name evidence="2" type="ORF">JRQ81_001292</name>
</gene>
<dbReference type="AlphaFoldDB" id="A0A9Q0Y809"/>
<feature type="region of interest" description="Disordered" evidence="1">
    <location>
        <begin position="185"/>
        <end position="256"/>
    </location>
</feature>
<feature type="region of interest" description="Disordered" evidence="1">
    <location>
        <begin position="305"/>
        <end position="517"/>
    </location>
</feature>
<feature type="compositionally biased region" description="Acidic residues" evidence="1">
    <location>
        <begin position="742"/>
        <end position="755"/>
    </location>
</feature>
<feature type="region of interest" description="Disordered" evidence="1">
    <location>
        <begin position="842"/>
        <end position="879"/>
    </location>
</feature>
<comment type="caution">
    <text evidence="2">The sequence shown here is derived from an EMBL/GenBank/DDBJ whole genome shotgun (WGS) entry which is preliminary data.</text>
</comment>
<feature type="compositionally biased region" description="Basic and acidic residues" evidence="1">
    <location>
        <begin position="226"/>
        <end position="248"/>
    </location>
</feature>
<feature type="compositionally biased region" description="Polar residues" evidence="1">
    <location>
        <begin position="18"/>
        <end position="33"/>
    </location>
</feature>
<evidence type="ECO:0000256" key="1">
    <source>
        <dbReference type="SAM" id="MobiDB-lite"/>
    </source>
</evidence>
<feature type="compositionally biased region" description="Basic and acidic residues" evidence="1">
    <location>
        <begin position="373"/>
        <end position="385"/>
    </location>
</feature>
<feature type="compositionally biased region" description="Polar residues" evidence="1">
    <location>
        <begin position="342"/>
        <end position="364"/>
    </location>
</feature>
<feature type="compositionally biased region" description="Polar residues" evidence="1">
    <location>
        <begin position="136"/>
        <end position="147"/>
    </location>
</feature>
<evidence type="ECO:0000313" key="3">
    <source>
        <dbReference type="Proteomes" id="UP001142489"/>
    </source>
</evidence>
<feature type="compositionally biased region" description="Basic and acidic residues" evidence="1">
    <location>
        <begin position="615"/>
        <end position="635"/>
    </location>
</feature>
<dbReference type="OrthoDB" id="10683148at2759"/>
<feature type="compositionally biased region" description="Polar residues" evidence="1">
    <location>
        <begin position="543"/>
        <end position="554"/>
    </location>
</feature>
<accession>A0A9Q0Y809</accession>
<protein>
    <submittedName>
        <fullName evidence="2">Uncharacterized protein</fullName>
    </submittedName>
</protein>